<dbReference type="EMBL" id="FNDG01000001">
    <property type="protein sequence ID" value="SDG85347.1"/>
    <property type="molecule type" value="Genomic_DNA"/>
</dbReference>
<sequence length="347" mass="37762">MIIDFVYEPSGDDEICKWARYNTDLDLVIDSGNYRKAIPAVGWGPIVYQGSRSVLRREGWSPEVGAVVVGRYSRCPVSANYGEAPTPAAVLGTVRTGINPTVDELVWASGLLVGISGEQNALRIDTSGGEPAEAVTSCSFWGFNPIFQTTLRFADGHERALFFDSDVYEVVRLYVTTPLSEGAMPAKQLSLEPYQEDVTGGAVAYALGMYYALEIARQCMEFGELVKCGDIVAFSGLFEGHFESWLDSQSGVRKSTVAIKDGRAVMEALLQEFDGPTITYSVQRIEVSSSAAGQYSALFSAPRALFNYPVTLDGDSNWSTELFREGTVQVTPATAFWTGLKLAVEIP</sequence>
<dbReference type="Proteomes" id="UP000198606">
    <property type="component" value="Unassembled WGS sequence"/>
</dbReference>
<organism evidence="1 2">
    <name type="scientific">Phytopseudomonas flavescens</name>
    <dbReference type="NCBI Taxonomy" id="29435"/>
    <lineage>
        <taxon>Bacteria</taxon>
        <taxon>Pseudomonadati</taxon>
        <taxon>Pseudomonadota</taxon>
        <taxon>Gammaproteobacteria</taxon>
        <taxon>Pseudomonadales</taxon>
        <taxon>Pseudomonadaceae</taxon>
        <taxon>Phytopseudomonas</taxon>
    </lineage>
</organism>
<name>A0A1G7XMD3_9GAMM</name>
<dbReference type="RefSeq" id="WP_084305400.1">
    <property type="nucleotide sequence ID" value="NZ_FNDG01000001.1"/>
</dbReference>
<reference evidence="1 2" key="1">
    <citation type="submission" date="2016-10" db="EMBL/GenBank/DDBJ databases">
        <authorList>
            <person name="de Groot N.N."/>
        </authorList>
    </citation>
    <scope>NUCLEOTIDE SEQUENCE [LARGE SCALE GENOMIC DNA]</scope>
    <source>
        <strain evidence="1 2">LMG 18387</strain>
    </source>
</reference>
<gene>
    <name evidence="1" type="ORF">SAMN05216588_101192</name>
</gene>
<dbReference type="AlphaFoldDB" id="A0A1G7XMD3"/>
<evidence type="ECO:0000313" key="1">
    <source>
        <dbReference type="EMBL" id="SDG85347.1"/>
    </source>
</evidence>
<dbReference type="STRING" id="29435.SAMN05216588_101192"/>
<proteinExistence type="predicted"/>
<evidence type="ECO:0000313" key="2">
    <source>
        <dbReference type="Proteomes" id="UP000198606"/>
    </source>
</evidence>
<protein>
    <submittedName>
        <fullName evidence="1">Uncharacterized protein</fullName>
    </submittedName>
</protein>
<accession>A0A1G7XMD3</accession>